<reference evidence="11" key="1">
    <citation type="journal article" date="2019" name="bioRxiv">
        <title>The Genome of the Zebra Mussel, Dreissena polymorpha: A Resource for Invasive Species Research.</title>
        <authorList>
            <person name="McCartney M.A."/>
            <person name="Auch B."/>
            <person name="Kono T."/>
            <person name="Mallez S."/>
            <person name="Zhang Y."/>
            <person name="Obille A."/>
            <person name="Becker A."/>
            <person name="Abrahante J.E."/>
            <person name="Garbe J."/>
            <person name="Badalamenti J.P."/>
            <person name="Herman A."/>
            <person name="Mangelson H."/>
            <person name="Liachko I."/>
            <person name="Sullivan S."/>
            <person name="Sone E.D."/>
            <person name="Koren S."/>
            <person name="Silverstein K.A.T."/>
            <person name="Beckman K.B."/>
            <person name="Gohl D.M."/>
        </authorList>
    </citation>
    <scope>NUCLEOTIDE SEQUENCE</scope>
    <source>
        <strain evidence="11">Duluth1</strain>
        <tissue evidence="11">Whole animal</tissue>
    </source>
</reference>
<feature type="transmembrane region" description="Helical" evidence="9">
    <location>
        <begin position="63"/>
        <end position="83"/>
    </location>
</feature>
<evidence type="ECO:0000256" key="3">
    <source>
        <dbReference type="ARBA" id="ARBA00022989"/>
    </source>
</evidence>
<evidence type="ECO:0000256" key="5">
    <source>
        <dbReference type="ARBA" id="ARBA00023136"/>
    </source>
</evidence>
<evidence type="ECO:0000256" key="2">
    <source>
        <dbReference type="ARBA" id="ARBA00022692"/>
    </source>
</evidence>
<accession>A0A9D4MET3</accession>
<dbReference type="PANTHER" id="PTHR24238">
    <property type="entry name" value="G-PROTEIN COUPLED RECEPTOR"/>
    <property type="match status" value="1"/>
</dbReference>
<feature type="transmembrane region" description="Helical" evidence="9">
    <location>
        <begin position="112"/>
        <end position="140"/>
    </location>
</feature>
<dbReference type="Proteomes" id="UP000828390">
    <property type="component" value="Unassembled WGS sequence"/>
</dbReference>
<dbReference type="PROSITE" id="PS50262">
    <property type="entry name" value="G_PROTEIN_RECEP_F1_2"/>
    <property type="match status" value="1"/>
</dbReference>
<dbReference type="Gene3D" id="1.20.1070.10">
    <property type="entry name" value="Rhodopsin 7-helix transmembrane proteins"/>
    <property type="match status" value="1"/>
</dbReference>
<comment type="similarity">
    <text evidence="8">Belongs to the G-protein coupled receptor 1 family.</text>
</comment>
<keyword evidence="12" id="KW-1185">Reference proteome</keyword>
<gene>
    <name evidence="11" type="ORF">DPMN_038103</name>
</gene>
<dbReference type="EMBL" id="JAIWYP010000002">
    <property type="protein sequence ID" value="KAH3874849.1"/>
    <property type="molecule type" value="Genomic_DNA"/>
</dbReference>
<evidence type="ECO:0000256" key="4">
    <source>
        <dbReference type="ARBA" id="ARBA00023040"/>
    </source>
</evidence>
<comment type="subcellular location">
    <subcellularLocation>
        <location evidence="1">Membrane</location>
        <topology evidence="1">Multi-pass membrane protein</topology>
    </subcellularLocation>
</comment>
<dbReference type="Pfam" id="PF00001">
    <property type="entry name" value="7tm_1"/>
    <property type="match status" value="1"/>
</dbReference>
<dbReference type="InterPro" id="IPR000276">
    <property type="entry name" value="GPCR_Rhodpsn"/>
</dbReference>
<feature type="domain" description="G-protein coupled receptors family 1 profile" evidence="10">
    <location>
        <begin position="1"/>
        <end position="306"/>
    </location>
</feature>
<evidence type="ECO:0000313" key="11">
    <source>
        <dbReference type="EMBL" id="KAH3874849.1"/>
    </source>
</evidence>
<evidence type="ECO:0000256" key="8">
    <source>
        <dbReference type="RuleBase" id="RU000688"/>
    </source>
</evidence>
<evidence type="ECO:0000256" key="7">
    <source>
        <dbReference type="ARBA" id="ARBA00023224"/>
    </source>
</evidence>
<evidence type="ECO:0000259" key="10">
    <source>
        <dbReference type="PROSITE" id="PS50262"/>
    </source>
</evidence>
<comment type="caution">
    <text evidence="11">The sequence shown here is derived from an EMBL/GenBank/DDBJ whole genome shotgun (WGS) entry which is preliminary data.</text>
</comment>
<dbReference type="PRINTS" id="PR00237">
    <property type="entry name" value="GPCRRHODOPSN"/>
</dbReference>
<dbReference type="SUPFAM" id="SSF81321">
    <property type="entry name" value="Family A G protein-coupled receptor-like"/>
    <property type="match status" value="1"/>
</dbReference>
<dbReference type="PANTHER" id="PTHR24238:SF47">
    <property type="entry name" value="ECDYSTEROIDS_DOPAMINE RECEPTOR-RELATED"/>
    <property type="match status" value="1"/>
</dbReference>
<keyword evidence="3 9" id="KW-1133">Transmembrane helix</keyword>
<keyword evidence="2 8" id="KW-0812">Transmembrane</keyword>
<keyword evidence="4 8" id="KW-0297">G-protein coupled receptor</keyword>
<dbReference type="GO" id="GO:0016020">
    <property type="term" value="C:membrane"/>
    <property type="evidence" value="ECO:0007669"/>
    <property type="project" value="UniProtKB-SubCell"/>
</dbReference>
<reference evidence="11" key="2">
    <citation type="submission" date="2020-11" db="EMBL/GenBank/DDBJ databases">
        <authorList>
            <person name="McCartney M.A."/>
            <person name="Auch B."/>
            <person name="Kono T."/>
            <person name="Mallez S."/>
            <person name="Becker A."/>
            <person name="Gohl D.M."/>
            <person name="Silverstein K.A.T."/>
            <person name="Koren S."/>
            <person name="Bechman K.B."/>
            <person name="Herman A."/>
            <person name="Abrahante J.E."/>
            <person name="Garbe J."/>
        </authorList>
    </citation>
    <scope>NUCLEOTIDE SEQUENCE</scope>
    <source>
        <strain evidence="11">Duluth1</strain>
        <tissue evidence="11">Whole animal</tissue>
    </source>
</reference>
<keyword evidence="7 8" id="KW-0807">Transducer</keyword>
<dbReference type="CDD" id="cd00637">
    <property type="entry name" value="7tm_classA_rhodopsin-like"/>
    <property type="match status" value="1"/>
</dbReference>
<keyword evidence="6 8" id="KW-0675">Receptor</keyword>
<evidence type="ECO:0000256" key="9">
    <source>
        <dbReference type="SAM" id="Phobius"/>
    </source>
</evidence>
<protein>
    <recommendedName>
        <fullName evidence="10">G-protein coupled receptors family 1 profile domain-containing protein</fullName>
    </recommendedName>
</protein>
<dbReference type="InterPro" id="IPR017452">
    <property type="entry name" value="GPCR_Rhodpsn_7TM"/>
</dbReference>
<organism evidence="11 12">
    <name type="scientific">Dreissena polymorpha</name>
    <name type="common">Zebra mussel</name>
    <name type="synonym">Mytilus polymorpha</name>
    <dbReference type="NCBI Taxonomy" id="45954"/>
    <lineage>
        <taxon>Eukaryota</taxon>
        <taxon>Metazoa</taxon>
        <taxon>Spiralia</taxon>
        <taxon>Lophotrochozoa</taxon>
        <taxon>Mollusca</taxon>
        <taxon>Bivalvia</taxon>
        <taxon>Autobranchia</taxon>
        <taxon>Heteroconchia</taxon>
        <taxon>Euheterodonta</taxon>
        <taxon>Imparidentia</taxon>
        <taxon>Neoheterodontei</taxon>
        <taxon>Myida</taxon>
        <taxon>Dreissenoidea</taxon>
        <taxon>Dreissenidae</taxon>
        <taxon>Dreissena</taxon>
    </lineage>
</organism>
<keyword evidence="5 9" id="KW-0472">Membrane</keyword>
<dbReference type="PROSITE" id="PS00237">
    <property type="entry name" value="G_PROTEIN_RECEP_F1_1"/>
    <property type="match status" value="1"/>
</dbReference>
<feature type="transmembrane region" description="Helical" evidence="9">
    <location>
        <begin position="247"/>
        <end position="269"/>
    </location>
</feature>
<sequence length="329" mass="37701">MELYIMRFSIVLDEPWLCKISRCSTFTMNSSSAAILVAIAVDRFRRICRPHGPQLNTKTSKRICIGCVLIGICLYAWPSVIFYGTRTITVGGYVGKSCQIMNQYDGLISPKIYFLFQICSTAVIFIVLSVLYYLVGVIVYKHKKMRMKRSEERNKVLDMLIKEDRSPNERVTRVHINTKDEIHTTPTSNIRNLSTQINDLKHENSKVDSAIHMQPDYKQRKEITQSDTQTNLKSVLSSKLKIGGSTLMLFLITLAYVVSFLPFLVIAVLRQTDSKFLMTLNEAGYAVYQVCLRSYLLSCAIDPIIYLFCNAQFRNFCLDVFKSQTNRKV</sequence>
<name>A0A9D4MET3_DREPO</name>
<evidence type="ECO:0000256" key="6">
    <source>
        <dbReference type="ARBA" id="ARBA00023170"/>
    </source>
</evidence>
<dbReference type="GO" id="GO:0004930">
    <property type="term" value="F:G protein-coupled receptor activity"/>
    <property type="evidence" value="ECO:0007669"/>
    <property type="project" value="UniProtKB-KW"/>
</dbReference>
<dbReference type="AlphaFoldDB" id="A0A9D4MET3"/>
<proteinExistence type="inferred from homology"/>
<evidence type="ECO:0000256" key="1">
    <source>
        <dbReference type="ARBA" id="ARBA00004141"/>
    </source>
</evidence>
<evidence type="ECO:0000313" key="12">
    <source>
        <dbReference type="Proteomes" id="UP000828390"/>
    </source>
</evidence>